<evidence type="ECO:0000313" key="2">
    <source>
        <dbReference type="Proteomes" id="UP001195914"/>
    </source>
</evidence>
<dbReference type="EMBL" id="JAHBMH010000076">
    <property type="protein sequence ID" value="KAK1932193.1"/>
    <property type="molecule type" value="Genomic_DNA"/>
</dbReference>
<accession>A0AAD9G5J7</accession>
<name>A0AAD9G5J7_BABDI</name>
<reference evidence="1" key="2">
    <citation type="submission" date="2021-05" db="EMBL/GenBank/DDBJ databases">
        <authorList>
            <person name="Pain A."/>
        </authorList>
    </citation>
    <scope>NUCLEOTIDE SEQUENCE</scope>
    <source>
        <strain evidence="1">1802A</strain>
    </source>
</reference>
<dbReference type="Proteomes" id="UP001195914">
    <property type="component" value="Unassembled WGS sequence"/>
</dbReference>
<reference evidence="1" key="1">
    <citation type="journal article" date="2014" name="Nucleic Acids Res.">
        <title>The evolutionary dynamics of variant antigen genes in Babesia reveal a history of genomic innovation underlying host-parasite interaction.</title>
        <authorList>
            <person name="Jackson A.P."/>
            <person name="Otto T.D."/>
            <person name="Darby A."/>
            <person name="Ramaprasad A."/>
            <person name="Xia D."/>
            <person name="Echaide I.E."/>
            <person name="Farber M."/>
            <person name="Gahlot S."/>
            <person name="Gamble J."/>
            <person name="Gupta D."/>
            <person name="Gupta Y."/>
            <person name="Jackson L."/>
            <person name="Malandrin L."/>
            <person name="Malas T.B."/>
            <person name="Moussa E."/>
            <person name="Nair M."/>
            <person name="Reid A.J."/>
            <person name="Sanders M."/>
            <person name="Sharma J."/>
            <person name="Tracey A."/>
            <person name="Quail M.A."/>
            <person name="Weir W."/>
            <person name="Wastling J.M."/>
            <person name="Hall N."/>
            <person name="Willadsen P."/>
            <person name="Lingelbach K."/>
            <person name="Shiels B."/>
            <person name="Tait A."/>
            <person name="Berriman M."/>
            <person name="Allred D.R."/>
            <person name="Pain A."/>
        </authorList>
    </citation>
    <scope>NUCLEOTIDE SEQUENCE</scope>
    <source>
        <strain evidence="1">1802A</strain>
    </source>
</reference>
<evidence type="ECO:0000313" key="1">
    <source>
        <dbReference type="EMBL" id="KAK1932193.1"/>
    </source>
</evidence>
<dbReference type="Pfam" id="PF12785">
    <property type="entry name" value="VESA1_N"/>
    <property type="match status" value="1"/>
</dbReference>
<organism evidence="1 2">
    <name type="scientific">Babesia divergens</name>
    <dbReference type="NCBI Taxonomy" id="32595"/>
    <lineage>
        <taxon>Eukaryota</taxon>
        <taxon>Sar</taxon>
        <taxon>Alveolata</taxon>
        <taxon>Apicomplexa</taxon>
        <taxon>Aconoidasida</taxon>
        <taxon>Piroplasmida</taxon>
        <taxon>Babesiidae</taxon>
        <taxon>Babesia</taxon>
    </lineage>
</organism>
<dbReference type="InterPro" id="IPR024751">
    <property type="entry name" value="VESA1"/>
</dbReference>
<gene>
    <name evidence="1" type="ORF">X943_004047</name>
</gene>
<proteinExistence type="predicted"/>
<sequence length="511" mass="55880">MAQHTSLLVCPKNLRECIDWLLCIHGRGKISELALAVQNVLVGSHSVSDDLEALASGLANFIGYSGSAVTGRGIVRRDYVKFFEELSPSTCRCLSSGSHDPSCLHCEALRLVFPGLSCKELCECAQKFKAFVDSVQNALNSNGSLGSNGLSDKVENILGKLKSVPQINDISSMQKSFEAFTLAFNALQKACATKPPEAFSSPSGSTPKNIAEGLYGFLHSGVEGWSKAPGRALKEAEKIPGNSLKGPLKAFFSNLKAEYALVYSSAKWDSLCSKSGSQPCPSCSSCHSSGLSSTSCHGSCCPNCDVRKAAKIFLGFIPCLYYALKYLKDKCNNGGWRDHIINHKDHSLHRFLVGMGFDLAKLDDSKNGKHIFDSLSSLFTGSSKPLQSLYEKSKKYFTSSSSSLVPSSDSKPETVRDILLWLSGLPFIPQFPKLLQHCNGLCSDIKDSSNPVKFDNFETSLFNSCFLSPFVLAAIEDHKEAFEKFPPYKSEWQKFSYPEDPSDLLEKLCEY</sequence>
<comment type="caution">
    <text evidence="1">The sequence shown here is derived from an EMBL/GenBank/DDBJ whole genome shotgun (WGS) entry which is preliminary data.</text>
</comment>
<dbReference type="AlphaFoldDB" id="A0AAD9G5J7"/>
<feature type="non-terminal residue" evidence="1">
    <location>
        <position position="511"/>
    </location>
</feature>
<protein>
    <submittedName>
        <fullName evidence="1">Uncharacterized protein</fullName>
    </submittedName>
</protein>
<keyword evidence="2" id="KW-1185">Reference proteome</keyword>